<feature type="transmembrane region" description="Helical" evidence="7">
    <location>
        <begin position="253"/>
        <end position="270"/>
    </location>
</feature>
<dbReference type="GO" id="GO:0140359">
    <property type="term" value="F:ABC-type transporter activity"/>
    <property type="evidence" value="ECO:0007669"/>
    <property type="project" value="InterPro"/>
</dbReference>
<dbReference type="SUPFAM" id="SSF90123">
    <property type="entry name" value="ABC transporter transmembrane region"/>
    <property type="match status" value="1"/>
</dbReference>
<accession>A0A927C9R3</accession>
<dbReference type="InterPro" id="IPR036640">
    <property type="entry name" value="ABC1_TM_sf"/>
</dbReference>
<keyword evidence="2 7" id="KW-0812">Transmembrane</keyword>
<evidence type="ECO:0000313" key="11">
    <source>
        <dbReference type="Proteomes" id="UP000639396"/>
    </source>
</evidence>
<dbReference type="InterPro" id="IPR003439">
    <property type="entry name" value="ABC_transporter-like_ATP-bd"/>
</dbReference>
<dbReference type="Pfam" id="PF00005">
    <property type="entry name" value="ABC_tran"/>
    <property type="match status" value="1"/>
</dbReference>
<dbReference type="EMBL" id="JACXJA010000007">
    <property type="protein sequence ID" value="MBD2861955.1"/>
    <property type="molecule type" value="Genomic_DNA"/>
</dbReference>
<dbReference type="InterPro" id="IPR039421">
    <property type="entry name" value="Type_1_exporter"/>
</dbReference>
<evidence type="ECO:0000256" key="3">
    <source>
        <dbReference type="ARBA" id="ARBA00022741"/>
    </source>
</evidence>
<dbReference type="GO" id="GO:0034040">
    <property type="term" value="F:ATPase-coupled lipid transmembrane transporter activity"/>
    <property type="evidence" value="ECO:0007669"/>
    <property type="project" value="TreeGrafter"/>
</dbReference>
<evidence type="ECO:0000256" key="6">
    <source>
        <dbReference type="ARBA" id="ARBA00023136"/>
    </source>
</evidence>
<dbReference type="PROSITE" id="PS50893">
    <property type="entry name" value="ABC_TRANSPORTER_2"/>
    <property type="match status" value="1"/>
</dbReference>
<evidence type="ECO:0000259" key="9">
    <source>
        <dbReference type="PROSITE" id="PS50929"/>
    </source>
</evidence>
<evidence type="ECO:0000256" key="2">
    <source>
        <dbReference type="ARBA" id="ARBA00022692"/>
    </source>
</evidence>
<dbReference type="GO" id="GO:0005886">
    <property type="term" value="C:plasma membrane"/>
    <property type="evidence" value="ECO:0007669"/>
    <property type="project" value="UniProtKB-SubCell"/>
</dbReference>
<feature type="transmembrane region" description="Helical" evidence="7">
    <location>
        <begin position="20"/>
        <end position="40"/>
    </location>
</feature>
<evidence type="ECO:0000256" key="4">
    <source>
        <dbReference type="ARBA" id="ARBA00022840"/>
    </source>
</evidence>
<protein>
    <submittedName>
        <fullName evidence="10">ABC transporter ATP-binding protein</fullName>
    </submittedName>
</protein>
<comment type="caution">
    <text evidence="10">The sequence shown here is derived from an EMBL/GenBank/DDBJ whole genome shotgun (WGS) entry which is preliminary data.</text>
</comment>
<dbReference type="InterPro" id="IPR003593">
    <property type="entry name" value="AAA+_ATPase"/>
</dbReference>
<feature type="domain" description="ABC transporter" evidence="8">
    <location>
        <begin position="345"/>
        <end position="583"/>
    </location>
</feature>
<sequence length="591" mass="65127">MIRCFLQAASILYQVEKRPVVVLAAAMLTIVPVLPAELWLMKELINRIQGWNPSLSSYPILTAAAWLAALMLVNNIGLGVPIPMALTRINEIGALEHQRLVLEKTSRLPLQSVEAPSVKDIRERALLVSLHEVYSTGLQWIQQLIQAALLVSILLAFGQWIPLAAVIGATVLLSIVTGKSVRSLEKLSRSQTPDQRLMDHYAGLMTGKEAAKEIRLFGHAPELEKRWRGLYERQSRDRRTAVRVSELRKLGPELLLALLSGLLLALLVLLPGARTFTAGDFAVLFMTMSMLLAKLPDIVRTGGSFQKLYMRWEDFRTYLELEEDASEENAGRAEACGRSAAGGGLRLSDVSFRYPGVDRKALDGIRMTIPPGCRAALVGENGSGKSTLVKLLAGFYQPSEGGIDWGGLPASGLELDREPERARNVKLAAVFQDFSQLHVRLRENVALGQLAELHNDPAIEAALRSAGYRKSGLDTQLGTAFGGIEPSGGEWQKIATARALMRDADFVFFDEPTAALDPQAEREAFELFMKVTEGKSALLVTHRLGAAKQADLVFVLRQGKLVEQGTHEELMRMNGEYSRMYRTQASWYSGD</sequence>
<organism evidence="10 11">
    <name type="scientific">Paenibacillus oceani</name>
    <dbReference type="NCBI Taxonomy" id="2772510"/>
    <lineage>
        <taxon>Bacteria</taxon>
        <taxon>Bacillati</taxon>
        <taxon>Bacillota</taxon>
        <taxon>Bacilli</taxon>
        <taxon>Bacillales</taxon>
        <taxon>Paenibacillaceae</taxon>
        <taxon>Paenibacillus</taxon>
    </lineage>
</organism>
<dbReference type="PANTHER" id="PTHR24221">
    <property type="entry name" value="ATP-BINDING CASSETTE SUB-FAMILY B"/>
    <property type="match status" value="1"/>
</dbReference>
<keyword evidence="5 7" id="KW-1133">Transmembrane helix</keyword>
<evidence type="ECO:0000256" key="1">
    <source>
        <dbReference type="ARBA" id="ARBA00004651"/>
    </source>
</evidence>
<dbReference type="RefSeq" id="WP_190926395.1">
    <property type="nucleotide sequence ID" value="NZ_JACXJA010000007.1"/>
</dbReference>
<keyword evidence="3" id="KW-0547">Nucleotide-binding</keyword>
<gene>
    <name evidence="10" type="ORF">IDH45_08180</name>
</gene>
<evidence type="ECO:0000256" key="7">
    <source>
        <dbReference type="SAM" id="Phobius"/>
    </source>
</evidence>
<evidence type="ECO:0000259" key="8">
    <source>
        <dbReference type="PROSITE" id="PS50893"/>
    </source>
</evidence>
<dbReference type="SUPFAM" id="SSF52540">
    <property type="entry name" value="P-loop containing nucleoside triphosphate hydrolases"/>
    <property type="match status" value="1"/>
</dbReference>
<proteinExistence type="predicted"/>
<dbReference type="InterPro" id="IPR027417">
    <property type="entry name" value="P-loop_NTPase"/>
</dbReference>
<dbReference type="AlphaFoldDB" id="A0A927C9R3"/>
<dbReference type="GO" id="GO:0005524">
    <property type="term" value="F:ATP binding"/>
    <property type="evidence" value="ECO:0007669"/>
    <property type="project" value="UniProtKB-KW"/>
</dbReference>
<feature type="domain" description="ABC transmembrane type-1" evidence="9">
    <location>
        <begin position="149"/>
        <end position="307"/>
    </location>
</feature>
<comment type="subcellular location">
    <subcellularLocation>
        <location evidence="1">Cell membrane</location>
        <topology evidence="1">Multi-pass membrane protein</topology>
    </subcellularLocation>
</comment>
<keyword evidence="4 10" id="KW-0067">ATP-binding</keyword>
<name>A0A927C9R3_9BACL</name>
<evidence type="ECO:0000256" key="5">
    <source>
        <dbReference type="ARBA" id="ARBA00022989"/>
    </source>
</evidence>
<dbReference type="PANTHER" id="PTHR24221:SF654">
    <property type="entry name" value="ATP-BINDING CASSETTE SUB-FAMILY B MEMBER 6"/>
    <property type="match status" value="1"/>
</dbReference>
<feature type="transmembrane region" description="Helical" evidence="7">
    <location>
        <begin position="60"/>
        <end position="80"/>
    </location>
</feature>
<keyword evidence="6 7" id="KW-0472">Membrane</keyword>
<keyword evidence="11" id="KW-1185">Reference proteome</keyword>
<dbReference type="PROSITE" id="PS50929">
    <property type="entry name" value="ABC_TM1F"/>
    <property type="match status" value="1"/>
</dbReference>
<dbReference type="GO" id="GO:0016887">
    <property type="term" value="F:ATP hydrolysis activity"/>
    <property type="evidence" value="ECO:0007669"/>
    <property type="project" value="InterPro"/>
</dbReference>
<dbReference type="SMART" id="SM00382">
    <property type="entry name" value="AAA"/>
    <property type="match status" value="1"/>
</dbReference>
<dbReference type="Proteomes" id="UP000639396">
    <property type="component" value="Unassembled WGS sequence"/>
</dbReference>
<evidence type="ECO:0000313" key="10">
    <source>
        <dbReference type="EMBL" id="MBD2861955.1"/>
    </source>
</evidence>
<dbReference type="Gene3D" id="3.40.50.300">
    <property type="entry name" value="P-loop containing nucleotide triphosphate hydrolases"/>
    <property type="match status" value="1"/>
</dbReference>
<dbReference type="Gene3D" id="1.20.1560.10">
    <property type="entry name" value="ABC transporter type 1, transmembrane domain"/>
    <property type="match status" value="1"/>
</dbReference>
<dbReference type="InterPro" id="IPR011527">
    <property type="entry name" value="ABC1_TM_dom"/>
</dbReference>
<reference evidence="10" key="1">
    <citation type="submission" date="2020-09" db="EMBL/GenBank/DDBJ databases">
        <title>A novel bacterium of genus Paenibacillus, isolated from South China Sea.</title>
        <authorList>
            <person name="Huang H."/>
            <person name="Mo K."/>
            <person name="Hu Y."/>
        </authorList>
    </citation>
    <scope>NUCLEOTIDE SEQUENCE</scope>
    <source>
        <strain evidence="10">IB182363</strain>
    </source>
</reference>